<dbReference type="RefSeq" id="WP_284243986.1">
    <property type="nucleotide sequence ID" value="NZ_BSST01000001.1"/>
</dbReference>
<reference evidence="3 4" key="1">
    <citation type="submission" date="2023-03" db="EMBL/GenBank/DDBJ databases">
        <title>Draft genome sequence of Thalassotalea insulae KCTC 62186T.</title>
        <authorList>
            <person name="Sawabe T."/>
        </authorList>
    </citation>
    <scope>NUCLEOTIDE SEQUENCE [LARGE SCALE GENOMIC DNA]</scope>
    <source>
        <strain evidence="3 4">KCTC 62186</strain>
    </source>
</reference>
<dbReference type="EMBL" id="BSST01000001">
    <property type="protein sequence ID" value="GLX78094.1"/>
    <property type="molecule type" value="Genomic_DNA"/>
</dbReference>
<name>A0ABQ6GRY0_9GAMM</name>
<feature type="chain" id="PRO_5046109227" description="DUF4124 domain-containing protein" evidence="1">
    <location>
        <begin position="23"/>
        <end position="172"/>
    </location>
</feature>
<dbReference type="Pfam" id="PF13511">
    <property type="entry name" value="DUF4124"/>
    <property type="match status" value="1"/>
</dbReference>
<protein>
    <recommendedName>
        <fullName evidence="2">DUF4124 domain-containing protein</fullName>
    </recommendedName>
</protein>
<evidence type="ECO:0000256" key="1">
    <source>
        <dbReference type="SAM" id="SignalP"/>
    </source>
</evidence>
<proteinExistence type="predicted"/>
<organism evidence="3 4">
    <name type="scientific">Thalassotalea insulae</name>
    <dbReference type="NCBI Taxonomy" id="2056778"/>
    <lineage>
        <taxon>Bacteria</taxon>
        <taxon>Pseudomonadati</taxon>
        <taxon>Pseudomonadota</taxon>
        <taxon>Gammaproteobacteria</taxon>
        <taxon>Alteromonadales</taxon>
        <taxon>Colwelliaceae</taxon>
        <taxon>Thalassotalea</taxon>
    </lineage>
</organism>
<evidence type="ECO:0000313" key="4">
    <source>
        <dbReference type="Proteomes" id="UP001157186"/>
    </source>
</evidence>
<keyword evidence="1" id="KW-0732">Signal</keyword>
<feature type="signal peptide" evidence="1">
    <location>
        <begin position="1"/>
        <end position="22"/>
    </location>
</feature>
<gene>
    <name evidence="3" type="ORF">tinsulaeT_14340</name>
</gene>
<accession>A0ABQ6GRY0</accession>
<comment type="caution">
    <text evidence="3">The sequence shown here is derived from an EMBL/GenBank/DDBJ whole genome shotgun (WGS) entry which is preliminary data.</text>
</comment>
<dbReference type="InterPro" id="IPR025392">
    <property type="entry name" value="DUF4124"/>
</dbReference>
<sequence length="172" mass="19227">MTSLRMIILMLLALVLSVPVSATSTKIYVWRNADGVLVYSDSPKPGAEEVDVKESNQMSSSIDTSILDINPKVIEEKYDVEITQPAHQATIRDNTGSVYVSGRIKPVFKQGLKVKLLLDNTPYDIPQPHSMFVLRNVDRGEHQVKMELVDEKGKVIASSDPIIFYMHRASVK</sequence>
<evidence type="ECO:0000313" key="3">
    <source>
        <dbReference type="EMBL" id="GLX78094.1"/>
    </source>
</evidence>
<feature type="domain" description="DUF4124" evidence="2">
    <location>
        <begin position="16"/>
        <end position="57"/>
    </location>
</feature>
<keyword evidence="4" id="KW-1185">Reference proteome</keyword>
<evidence type="ECO:0000259" key="2">
    <source>
        <dbReference type="Pfam" id="PF13511"/>
    </source>
</evidence>
<dbReference type="Proteomes" id="UP001157186">
    <property type="component" value="Unassembled WGS sequence"/>
</dbReference>